<evidence type="ECO:0000313" key="7">
    <source>
        <dbReference type="Proteomes" id="UP000288716"/>
    </source>
</evidence>
<comment type="caution">
    <text evidence="6">The sequence shown here is derived from an EMBL/GenBank/DDBJ whole genome shotgun (WGS) entry which is preliminary data.</text>
</comment>
<gene>
    <name evidence="6" type="ORF">B4U80_12754</name>
</gene>
<protein>
    <submittedName>
        <fullName evidence="6">Sortilin-related receptor-like protein</fullName>
    </submittedName>
</protein>
<dbReference type="VEuPathDB" id="VectorBase:LDEU002993"/>
<evidence type="ECO:0000256" key="1">
    <source>
        <dbReference type="ARBA" id="ARBA00022737"/>
    </source>
</evidence>
<dbReference type="STRING" id="299467.A0A443SNE4"/>
<name>A0A443SNE4_9ACAR</name>
<reference evidence="6 7" key="1">
    <citation type="journal article" date="2018" name="Gigascience">
        <title>Genomes of trombidid mites reveal novel predicted allergens and laterally-transferred genes associated with secondary metabolism.</title>
        <authorList>
            <person name="Dong X."/>
            <person name="Chaisiri K."/>
            <person name="Xia D."/>
            <person name="Armstrong S.D."/>
            <person name="Fang Y."/>
            <person name="Donnelly M.J."/>
            <person name="Kadowaki T."/>
            <person name="McGarry J.W."/>
            <person name="Darby A.C."/>
            <person name="Makepeace B.L."/>
        </authorList>
    </citation>
    <scope>NUCLEOTIDE SEQUENCE [LARGE SCALE GENOMIC DNA]</scope>
    <source>
        <strain evidence="6">UoL-UT</strain>
    </source>
</reference>
<dbReference type="Gene3D" id="2.10.70.80">
    <property type="match status" value="1"/>
</dbReference>
<dbReference type="InterPro" id="IPR031777">
    <property type="entry name" value="Sortilin_C"/>
</dbReference>
<keyword evidence="1" id="KW-0677">Repeat</keyword>
<organism evidence="6 7">
    <name type="scientific">Leptotrombidium deliense</name>
    <dbReference type="NCBI Taxonomy" id="299467"/>
    <lineage>
        <taxon>Eukaryota</taxon>
        <taxon>Metazoa</taxon>
        <taxon>Ecdysozoa</taxon>
        <taxon>Arthropoda</taxon>
        <taxon>Chelicerata</taxon>
        <taxon>Arachnida</taxon>
        <taxon>Acari</taxon>
        <taxon>Acariformes</taxon>
        <taxon>Trombidiformes</taxon>
        <taxon>Prostigmata</taxon>
        <taxon>Anystina</taxon>
        <taxon>Parasitengona</taxon>
        <taxon>Trombiculoidea</taxon>
        <taxon>Trombiculidae</taxon>
        <taxon>Leptotrombidium</taxon>
    </lineage>
</organism>
<dbReference type="EMBL" id="NCKV01001093">
    <property type="protein sequence ID" value="RWS29050.1"/>
    <property type="molecule type" value="Genomic_DNA"/>
</dbReference>
<keyword evidence="3" id="KW-1133">Transmembrane helix</keyword>
<dbReference type="InterPro" id="IPR006581">
    <property type="entry name" value="VPS10"/>
</dbReference>
<proteinExistence type="predicted"/>
<feature type="chain" id="PRO_5018983321" evidence="4">
    <location>
        <begin position="23"/>
        <end position="806"/>
    </location>
</feature>
<dbReference type="Pfam" id="PF15901">
    <property type="entry name" value="Sortilin_C"/>
    <property type="match status" value="1"/>
</dbReference>
<keyword evidence="3" id="KW-0812">Transmembrane</keyword>
<keyword evidence="4" id="KW-0732">Signal</keyword>
<feature type="signal peptide" evidence="4">
    <location>
        <begin position="1"/>
        <end position="22"/>
    </location>
</feature>
<dbReference type="GO" id="GO:0016020">
    <property type="term" value="C:membrane"/>
    <property type="evidence" value="ECO:0007669"/>
    <property type="project" value="InterPro"/>
</dbReference>
<accession>A0A443SNE4</accession>
<dbReference type="OrthoDB" id="6484126at2759"/>
<keyword evidence="7" id="KW-1185">Reference proteome</keyword>
<evidence type="ECO:0000256" key="2">
    <source>
        <dbReference type="ARBA" id="ARBA00023180"/>
    </source>
</evidence>
<dbReference type="InterPro" id="IPR031778">
    <property type="entry name" value="Sortilin_N"/>
</dbReference>
<keyword evidence="3" id="KW-0472">Membrane</keyword>
<dbReference type="Proteomes" id="UP000288716">
    <property type="component" value="Unassembled WGS sequence"/>
</dbReference>
<dbReference type="InterPro" id="IPR050310">
    <property type="entry name" value="VPS10-sortilin"/>
</dbReference>
<evidence type="ECO:0000256" key="4">
    <source>
        <dbReference type="SAM" id="SignalP"/>
    </source>
</evidence>
<dbReference type="PANTHER" id="PTHR12106">
    <property type="entry name" value="SORTILIN RELATED"/>
    <property type="match status" value="1"/>
</dbReference>
<dbReference type="GO" id="GO:0005794">
    <property type="term" value="C:Golgi apparatus"/>
    <property type="evidence" value="ECO:0007669"/>
    <property type="project" value="TreeGrafter"/>
</dbReference>
<dbReference type="SUPFAM" id="SSF110296">
    <property type="entry name" value="Oligoxyloglucan reducing end-specific cellobiohydrolase"/>
    <property type="match status" value="1"/>
</dbReference>
<evidence type="ECO:0000259" key="5">
    <source>
        <dbReference type="SMART" id="SM00602"/>
    </source>
</evidence>
<feature type="domain" description="VPS10" evidence="5">
    <location>
        <begin position="108"/>
        <end position="738"/>
    </location>
</feature>
<sequence length="806" mass="91225">MKANVCFIISCFCLCFCRDGNGLRTPGGHEFIDEFVRDDYVSEKHSLNRETREILGASELSIDLLNDTFDSKLSSVFHLNDTHDQLLVHWAGKGSPVLVCLTKSRFAKRNATENATSNIYFSYDYGNTYIKKPLPKIGNKDPLIDKFYRSLVDNNRYVFADITNNYLFVTKDAGNSIDSISLNFRPDTLLLHETSLDLILASEKNDTHGNLWFSDDFGKHWLIVQSDIKSYFWGNNNDNESTVFVQKCPNNICILKSFSHKFKKNEKDWMREIIDFQVNGKYLFVTKFASWCVSEHSTCPLDLWVSYERKAFRKASFPFTSSMKAVNYNIVDCEDDQVMVGVTFNDSNTNLYVSNVKGTRFTLSLSHVVYLNSSLKTSPKLDEGAVDIHKIEGLTAIYIINRWKSHPQDGNKSVEKIESVISFNRGGIWKPLRAPLVDSKGHPTKCDINKNCSLHLTQKYKEFTTPSKRSQTMSKASAVGIVYSSGNLGNSLKSKTNIYLSTDGGLNWKESLTGSYTLSFGDFGAIIVAVNNSAKSSGVNILEYSFDTGNTWKQLKFLKNDEKIKVYGLMTEPGETTGTFTLFGSTANSLRHEWILVKINFTSIFERKCNETDYEEWSPQGPMHGCFLGRKEIVKRKNPLTKCLNNIDYMSPVSKENCSCAYDDFECEFGFIRSEFDERKCIRDKSLQSFDLIPEVCKPGGSYLRTRGYMKITGDTCEGGISSELEPVVVQCLPTAEESGFLVFVKKLQSSHIPLTLVILMLIVVLGLMVARHRRLRRSFLSFVNSHYDTRSDSATILVTDDGLGE</sequence>
<feature type="transmembrane region" description="Helical" evidence="3">
    <location>
        <begin position="753"/>
        <end position="771"/>
    </location>
</feature>
<evidence type="ECO:0000313" key="6">
    <source>
        <dbReference type="EMBL" id="RWS29050.1"/>
    </source>
</evidence>
<dbReference type="SMART" id="SM00602">
    <property type="entry name" value="VPS10"/>
    <property type="match status" value="1"/>
</dbReference>
<keyword evidence="6" id="KW-0675">Receptor</keyword>
<dbReference type="Gene3D" id="3.30.60.270">
    <property type="match status" value="1"/>
</dbReference>
<dbReference type="Pfam" id="PF15902">
    <property type="entry name" value="Sortilin-Vps10"/>
    <property type="match status" value="1"/>
</dbReference>
<dbReference type="AlphaFoldDB" id="A0A443SNE4"/>
<keyword evidence="2" id="KW-0325">Glycoprotein</keyword>
<dbReference type="PANTHER" id="PTHR12106:SF27">
    <property type="entry name" value="SORTILIN-RELATED RECEPTOR"/>
    <property type="match status" value="1"/>
</dbReference>
<evidence type="ECO:0000256" key="3">
    <source>
        <dbReference type="SAM" id="Phobius"/>
    </source>
</evidence>
<dbReference type="GO" id="GO:0006892">
    <property type="term" value="P:post-Golgi vesicle-mediated transport"/>
    <property type="evidence" value="ECO:0007669"/>
    <property type="project" value="TreeGrafter"/>
</dbReference>